<dbReference type="AlphaFoldDB" id="A0A382AXM7"/>
<name>A0A382AXM7_9ZZZZ</name>
<reference evidence="1" key="1">
    <citation type="submission" date="2018-05" db="EMBL/GenBank/DDBJ databases">
        <authorList>
            <person name="Lanie J.A."/>
            <person name="Ng W.-L."/>
            <person name="Kazmierczak K.M."/>
            <person name="Andrzejewski T.M."/>
            <person name="Davidsen T.M."/>
            <person name="Wayne K.J."/>
            <person name="Tettelin H."/>
            <person name="Glass J.I."/>
            <person name="Rusch D."/>
            <person name="Podicherti R."/>
            <person name="Tsui H.-C.T."/>
            <person name="Winkler M.E."/>
        </authorList>
    </citation>
    <scope>NUCLEOTIDE SEQUENCE</scope>
</reference>
<sequence>MMIWLVRICFLLVGTSIGLLILEAGIRLHDPFGFRNRGDTIV</sequence>
<accession>A0A382AXM7</accession>
<protein>
    <submittedName>
        <fullName evidence="1">Uncharacterized protein</fullName>
    </submittedName>
</protein>
<organism evidence="1">
    <name type="scientific">marine metagenome</name>
    <dbReference type="NCBI Taxonomy" id="408172"/>
    <lineage>
        <taxon>unclassified sequences</taxon>
        <taxon>metagenomes</taxon>
        <taxon>ecological metagenomes</taxon>
    </lineage>
</organism>
<dbReference type="EMBL" id="UINC01027296">
    <property type="protein sequence ID" value="SVB06296.1"/>
    <property type="molecule type" value="Genomic_DNA"/>
</dbReference>
<feature type="non-terminal residue" evidence="1">
    <location>
        <position position="42"/>
    </location>
</feature>
<proteinExistence type="predicted"/>
<evidence type="ECO:0000313" key="1">
    <source>
        <dbReference type="EMBL" id="SVB06296.1"/>
    </source>
</evidence>
<gene>
    <name evidence="1" type="ORF">METZ01_LOCUS159150</name>
</gene>